<dbReference type="GO" id="GO:0019146">
    <property type="term" value="F:arabinose-5-phosphate isomerase activity"/>
    <property type="evidence" value="ECO:0007669"/>
    <property type="project" value="UniProtKB-ARBA"/>
</dbReference>
<dbReference type="SUPFAM" id="SSF53697">
    <property type="entry name" value="SIS domain"/>
    <property type="match status" value="1"/>
</dbReference>
<keyword evidence="11" id="KW-1185">Reference proteome</keyword>
<keyword evidence="5" id="KW-0862">Zinc</keyword>
<dbReference type="Proteomes" id="UP000628017">
    <property type="component" value="Unassembled WGS sequence"/>
</dbReference>
<evidence type="ECO:0000259" key="9">
    <source>
        <dbReference type="PROSITE" id="PS51464"/>
    </source>
</evidence>
<dbReference type="InterPro" id="IPR004800">
    <property type="entry name" value="KdsD/KpsF-type"/>
</dbReference>
<feature type="domain" description="CBS" evidence="8">
    <location>
        <begin position="205"/>
        <end position="264"/>
    </location>
</feature>
<organism evidence="10 11">
    <name type="scientific">Neptunicoccus cionae</name>
    <dbReference type="NCBI Taxonomy" id="2035344"/>
    <lineage>
        <taxon>Bacteria</taxon>
        <taxon>Pseudomonadati</taxon>
        <taxon>Pseudomonadota</taxon>
        <taxon>Alphaproteobacteria</taxon>
        <taxon>Rhodobacterales</taxon>
        <taxon>Paracoccaceae</taxon>
        <taxon>Neptunicoccus</taxon>
    </lineage>
</organism>
<dbReference type="CDD" id="cd05014">
    <property type="entry name" value="SIS_Kpsf"/>
    <property type="match status" value="1"/>
</dbReference>
<name>A0A916R322_9RHOB</name>
<accession>A0A916R322</accession>
<gene>
    <name evidence="10" type="ORF">GCM10011498_34170</name>
</gene>
<dbReference type="PROSITE" id="PS51464">
    <property type="entry name" value="SIS"/>
    <property type="match status" value="1"/>
</dbReference>
<feature type="binding site" evidence="5">
    <location>
        <position position="78"/>
    </location>
    <ligand>
        <name>Zn(2+)</name>
        <dbReference type="ChEBI" id="CHEBI:29105"/>
    </ligand>
</feature>
<dbReference type="Gene3D" id="3.40.50.10490">
    <property type="entry name" value="Glucose-6-phosphate isomerase like protein, domain 1"/>
    <property type="match status" value="1"/>
</dbReference>
<evidence type="ECO:0000259" key="8">
    <source>
        <dbReference type="PROSITE" id="PS51371"/>
    </source>
</evidence>
<feature type="site" description="Catalytically relevant" evidence="6">
    <location>
        <position position="107"/>
    </location>
</feature>
<comment type="caution">
    <text evidence="10">The sequence shown here is derived from an EMBL/GenBank/DDBJ whole genome shotgun (WGS) entry which is preliminary data.</text>
</comment>
<feature type="site" description="Catalytically relevant" evidence="6">
    <location>
        <position position="55"/>
    </location>
</feature>
<evidence type="ECO:0000256" key="3">
    <source>
        <dbReference type="ARBA" id="ARBA00023122"/>
    </source>
</evidence>
<dbReference type="SUPFAM" id="SSF54631">
    <property type="entry name" value="CBS-domain pair"/>
    <property type="match status" value="1"/>
</dbReference>
<dbReference type="PROSITE" id="PS51371">
    <property type="entry name" value="CBS"/>
    <property type="match status" value="2"/>
</dbReference>
<dbReference type="PANTHER" id="PTHR42745:SF1">
    <property type="entry name" value="ARABINOSE 5-PHOSPHATE ISOMERASE KDSD"/>
    <property type="match status" value="1"/>
</dbReference>
<feature type="domain" description="SIS" evidence="9">
    <location>
        <begin position="38"/>
        <end position="180"/>
    </location>
</feature>
<dbReference type="EMBL" id="BMKA01000007">
    <property type="protein sequence ID" value="GGA30175.1"/>
    <property type="molecule type" value="Genomic_DNA"/>
</dbReference>
<sequence length="329" mass="34696">MDKSVSIKDAIQTNLVGLRALEEQLESSELSAALDTALDLLFAMKGRLIVAGVGKSGLIGRKLAATFSSTGTPAYFVHPVEASHGDLGMIQSDDVVMLLSWSGETRELSDLLAYTRRFGVPVIAITGSANSTLARSADAALVLPKAPEACPHNLAPTTSTLLQLAIGDALAVTVLKMKGFSEESFRDFHPGGKLGAALTPVQDIMFKEANLPTVREDAPIIEVLGEISRKTLGIVGVLDDTGVLKGVITDGDIRRYLEANSAGSMKEAMWEKLAASLMTPGSVHLEPQRSCARALHVLQSNKISAAFVIENGKPVGVVTLIQLLSLGVA</sequence>
<dbReference type="Gene3D" id="3.10.580.10">
    <property type="entry name" value="CBS-domain"/>
    <property type="match status" value="1"/>
</dbReference>
<dbReference type="GO" id="GO:0097367">
    <property type="term" value="F:carbohydrate derivative binding"/>
    <property type="evidence" value="ECO:0007669"/>
    <property type="project" value="InterPro"/>
</dbReference>
<evidence type="ECO:0000256" key="2">
    <source>
        <dbReference type="ARBA" id="ARBA00022737"/>
    </source>
</evidence>
<dbReference type="GO" id="GO:0046872">
    <property type="term" value="F:metal ion binding"/>
    <property type="evidence" value="ECO:0007669"/>
    <property type="project" value="UniProtKB-KW"/>
</dbReference>
<comment type="similarity">
    <text evidence="1 4">Belongs to the SIS family. GutQ/KpsF subfamily.</text>
</comment>
<dbReference type="InterPro" id="IPR035474">
    <property type="entry name" value="SIS_Kpsf"/>
</dbReference>
<keyword evidence="2" id="KW-0677">Repeat</keyword>
<dbReference type="NCBIfam" id="TIGR00393">
    <property type="entry name" value="kpsF"/>
    <property type="match status" value="1"/>
</dbReference>
<dbReference type="InterPro" id="IPR050986">
    <property type="entry name" value="GutQ/KpsF_isomerases"/>
</dbReference>
<evidence type="ECO:0000313" key="10">
    <source>
        <dbReference type="EMBL" id="GGA30175.1"/>
    </source>
</evidence>
<evidence type="ECO:0000256" key="6">
    <source>
        <dbReference type="PIRSR" id="PIRSR004692-3"/>
    </source>
</evidence>
<dbReference type="InterPro" id="IPR000644">
    <property type="entry name" value="CBS_dom"/>
</dbReference>
<dbReference type="GO" id="GO:1901135">
    <property type="term" value="P:carbohydrate derivative metabolic process"/>
    <property type="evidence" value="ECO:0007669"/>
    <property type="project" value="InterPro"/>
</dbReference>
<evidence type="ECO:0000313" key="11">
    <source>
        <dbReference type="Proteomes" id="UP000628017"/>
    </source>
</evidence>
<evidence type="ECO:0000256" key="5">
    <source>
        <dbReference type="PIRSR" id="PIRSR004692-2"/>
    </source>
</evidence>
<keyword evidence="5" id="KW-0479">Metal-binding</keyword>
<protein>
    <submittedName>
        <fullName evidence="10">KpsF/GutQ family protein</fullName>
    </submittedName>
</protein>
<dbReference type="InterPro" id="IPR001347">
    <property type="entry name" value="SIS_dom"/>
</dbReference>
<reference evidence="10" key="1">
    <citation type="journal article" date="2014" name="Int. J. Syst. Evol. Microbiol.">
        <title>Complete genome sequence of Corynebacterium casei LMG S-19264T (=DSM 44701T), isolated from a smear-ripened cheese.</title>
        <authorList>
            <consortium name="US DOE Joint Genome Institute (JGI-PGF)"/>
            <person name="Walter F."/>
            <person name="Albersmeier A."/>
            <person name="Kalinowski J."/>
            <person name="Ruckert C."/>
        </authorList>
    </citation>
    <scope>NUCLEOTIDE SEQUENCE</scope>
    <source>
        <strain evidence="10">CGMCC 1.15880</strain>
    </source>
</reference>
<dbReference type="Pfam" id="PF00571">
    <property type="entry name" value="CBS"/>
    <property type="match status" value="2"/>
</dbReference>
<feature type="site" description="Catalytically relevant" evidence="6">
    <location>
        <position position="148"/>
    </location>
</feature>
<dbReference type="InterPro" id="IPR046342">
    <property type="entry name" value="CBS_dom_sf"/>
</dbReference>
<reference evidence="10" key="2">
    <citation type="submission" date="2020-09" db="EMBL/GenBank/DDBJ databases">
        <authorList>
            <person name="Sun Q."/>
            <person name="Zhou Y."/>
        </authorList>
    </citation>
    <scope>NUCLEOTIDE SEQUENCE</scope>
    <source>
        <strain evidence="10">CGMCC 1.15880</strain>
    </source>
</reference>
<keyword evidence="3 7" id="KW-0129">CBS domain</keyword>
<dbReference type="SMART" id="SM00116">
    <property type="entry name" value="CBS"/>
    <property type="match status" value="2"/>
</dbReference>
<dbReference type="CDD" id="cd04604">
    <property type="entry name" value="CBS_pair_SIS_assoc"/>
    <property type="match status" value="1"/>
</dbReference>
<evidence type="ECO:0000256" key="4">
    <source>
        <dbReference type="PIRNR" id="PIRNR004692"/>
    </source>
</evidence>
<dbReference type="InterPro" id="IPR046348">
    <property type="entry name" value="SIS_dom_sf"/>
</dbReference>
<evidence type="ECO:0000256" key="1">
    <source>
        <dbReference type="ARBA" id="ARBA00008165"/>
    </source>
</evidence>
<feature type="site" description="Catalytically relevant" evidence="6">
    <location>
        <position position="189"/>
    </location>
</feature>
<feature type="domain" description="CBS" evidence="8">
    <location>
        <begin position="278"/>
        <end position="329"/>
    </location>
</feature>
<proteinExistence type="inferred from homology"/>
<evidence type="ECO:0000256" key="7">
    <source>
        <dbReference type="PROSITE-ProRule" id="PRU00703"/>
    </source>
</evidence>
<dbReference type="PIRSF" id="PIRSF004692">
    <property type="entry name" value="KdsD_KpsF"/>
    <property type="match status" value="1"/>
</dbReference>
<dbReference type="GO" id="GO:0005975">
    <property type="term" value="P:carbohydrate metabolic process"/>
    <property type="evidence" value="ECO:0007669"/>
    <property type="project" value="InterPro"/>
</dbReference>
<dbReference type="RefSeq" id="WP_188678211.1">
    <property type="nucleotide sequence ID" value="NZ_BMKA01000007.1"/>
</dbReference>
<dbReference type="FunFam" id="3.40.50.10490:FF:000011">
    <property type="entry name" value="Arabinose 5-phosphate isomerase"/>
    <property type="match status" value="1"/>
</dbReference>
<dbReference type="PANTHER" id="PTHR42745">
    <property type="match status" value="1"/>
</dbReference>
<dbReference type="Pfam" id="PF01380">
    <property type="entry name" value="SIS"/>
    <property type="match status" value="1"/>
</dbReference>
<dbReference type="AlphaFoldDB" id="A0A916R322"/>